<dbReference type="GeneID" id="36399780"/>
<dbReference type="AlphaFoldDB" id="A0A0P1AA45"/>
<organism evidence="1 2">
    <name type="scientific">Plasmopara halstedii</name>
    <name type="common">Downy mildew of sunflower</name>
    <dbReference type="NCBI Taxonomy" id="4781"/>
    <lineage>
        <taxon>Eukaryota</taxon>
        <taxon>Sar</taxon>
        <taxon>Stramenopiles</taxon>
        <taxon>Oomycota</taxon>
        <taxon>Peronosporomycetes</taxon>
        <taxon>Peronosporales</taxon>
        <taxon>Peronosporaceae</taxon>
        <taxon>Plasmopara</taxon>
    </lineage>
</organism>
<sequence>MNAVVHRHDTTFRQSFSQDFITALHFWHSMPLQIQVKLLGTMQNTRSCASECRVRIVIARTDKCPTVLESDPFNSQDVTMRKRVISTRDYYQR</sequence>
<accession>A0A0P1AA45</accession>
<dbReference type="EMBL" id="CCYD01000261">
    <property type="protein sequence ID" value="CEG37286.1"/>
    <property type="molecule type" value="Genomic_DNA"/>
</dbReference>
<reference evidence="2" key="1">
    <citation type="submission" date="2014-09" db="EMBL/GenBank/DDBJ databases">
        <authorList>
            <person name="Sharma Rahul"/>
            <person name="Thines Marco"/>
        </authorList>
    </citation>
    <scope>NUCLEOTIDE SEQUENCE [LARGE SCALE GENOMIC DNA]</scope>
</reference>
<protein>
    <submittedName>
        <fullName evidence="1">Uncharacterized protein</fullName>
    </submittedName>
</protein>
<dbReference type="RefSeq" id="XP_024573655.1">
    <property type="nucleotide sequence ID" value="XM_024722595.1"/>
</dbReference>
<evidence type="ECO:0000313" key="1">
    <source>
        <dbReference type="EMBL" id="CEG37286.1"/>
    </source>
</evidence>
<dbReference type="Proteomes" id="UP000054928">
    <property type="component" value="Unassembled WGS sequence"/>
</dbReference>
<evidence type="ECO:0000313" key="2">
    <source>
        <dbReference type="Proteomes" id="UP000054928"/>
    </source>
</evidence>
<name>A0A0P1AA45_PLAHL</name>
<keyword evidence="2" id="KW-1185">Reference proteome</keyword>
<proteinExistence type="predicted"/>